<dbReference type="InterPro" id="IPR050659">
    <property type="entry name" value="Peptidase_M24B"/>
</dbReference>
<dbReference type="EMBL" id="QNTQ01000028">
    <property type="protein sequence ID" value="RBI82814.1"/>
    <property type="molecule type" value="Genomic_DNA"/>
</dbReference>
<dbReference type="InterPro" id="IPR029149">
    <property type="entry name" value="Creatin/AminoP/Spt16_N"/>
</dbReference>
<dbReference type="PANTHER" id="PTHR46112">
    <property type="entry name" value="AMINOPEPTIDASE"/>
    <property type="match status" value="1"/>
</dbReference>
<evidence type="ECO:0000313" key="3">
    <source>
        <dbReference type="Proteomes" id="UP000253370"/>
    </source>
</evidence>
<gene>
    <name evidence="2" type="ORF">DRV85_18150</name>
</gene>
<dbReference type="InterPro" id="IPR036005">
    <property type="entry name" value="Creatinase/aminopeptidase-like"/>
</dbReference>
<reference evidence="2 3" key="1">
    <citation type="submission" date="2018-07" db="EMBL/GenBank/DDBJ databases">
        <title>Rhodosalinus sp. strain E84T genomic sequence and assembly.</title>
        <authorList>
            <person name="Liu Z.-W."/>
            <person name="Lu D.-C."/>
        </authorList>
    </citation>
    <scope>NUCLEOTIDE SEQUENCE [LARGE SCALE GENOMIC DNA]</scope>
    <source>
        <strain evidence="2 3">E84</strain>
    </source>
</reference>
<feature type="domain" description="Peptidase M24" evidence="1">
    <location>
        <begin position="73"/>
        <end position="272"/>
    </location>
</feature>
<keyword evidence="3" id="KW-1185">Reference proteome</keyword>
<accession>A0A365U4A9</accession>
<comment type="caution">
    <text evidence="2">The sequence shown here is derived from an EMBL/GenBank/DDBJ whole genome shotgun (WGS) entry which is preliminary data.</text>
</comment>
<organism evidence="2 3">
    <name type="scientific">Rhodosalinus halophilus</name>
    <dbReference type="NCBI Taxonomy" id="2259333"/>
    <lineage>
        <taxon>Bacteria</taxon>
        <taxon>Pseudomonadati</taxon>
        <taxon>Pseudomonadota</taxon>
        <taxon>Alphaproteobacteria</taxon>
        <taxon>Rhodobacterales</taxon>
        <taxon>Paracoccaceae</taxon>
        <taxon>Rhodosalinus</taxon>
    </lineage>
</organism>
<dbReference type="OrthoDB" id="9806388at2"/>
<keyword evidence="2" id="KW-0645">Protease</keyword>
<dbReference type="Gene3D" id="3.40.350.10">
    <property type="entry name" value="Creatinase/prolidase N-terminal domain"/>
    <property type="match status" value="1"/>
</dbReference>
<proteinExistence type="predicted"/>
<keyword evidence="2" id="KW-0378">Hydrolase</keyword>
<dbReference type="Proteomes" id="UP000253370">
    <property type="component" value="Unassembled WGS sequence"/>
</dbReference>
<dbReference type="RefSeq" id="WP_147238884.1">
    <property type="nucleotide sequence ID" value="NZ_QNTQ01000028.1"/>
</dbReference>
<sequence>PMTEWTDSEGPQAALDAALEGLGATGARRIALDEAMRTDFALLVQRALPGAEPRLAGALMSPLRMRKDDDEQEALRENARIDDAAMEAVFAAMAPGVTEAELAETARAVFRAEGAQPLFAIVGAGPNGAFPHHHTGGTVLREGDAVVIDIGARKGAFSSDITRMAAIGHAPVGYAGVHAVVEGAVQAALGAARPGARAAEVDAAARAVIEEAGYGAQFVHRTGHGMGLEPHEPPWIGAGSDTVLAPGMVFTIEPGIYLEGRFGIRLEEVVILHDDGAEVLSRLPRDLRVV</sequence>
<evidence type="ECO:0000313" key="2">
    <source>
        <dbReference type="EMBL" id="RBI82814.1"/>
    </source>
</evidence>
<name>A0A365U4A9_9RHOB</name>
<dbReference type="Gene3D" id="3.90.230.10">
    <property type="entry name" value="Creatinase/methionine aminopeptidase superfamily"/>
    <property type="match status" value="1"/>
</dbReference>
<dbReference type="Pfam" id="PF00557">
    <property type="entry name" value="Peptidase_M24"/>
    <property type="match status" value="1"/>
</dbReference>
<evidence type="ECO:0000259" key="1">
    <source>
        <dbReference type="Pfam" id="PF00557"/>
    </source>
</evidence>
<dbReference type="SUPFAM" id="SSF55920">
    <property type="entry name" value="Creatinase/aminopeptidase"/>
    <property type="match status" value="1"/>
</dbReference>
<dbReference type="AlphaFoldDB" id="A0A365U4A9"/>
<dbReference type="PANTHER" id="PTHR46112:SF3">
    <property type="entry name" value="AMINOPEPTIDASE YPDF"/>
    <property type="match status" value="1"/>
</dbReference>
<dbReference type="GO" id="GO:0004177">
    <property type="term" value="F:aminopeptidase activity"/>
    <property type="evidence" value="ECO:0007669"/>
    <property type="project" value="UniProtKB-KW"/>
</dbReference>
<keyword evidence="2" id="KW-0031">Aminopeptidase</keyword>
<feature type="non-terminal residue" evidence="2">
    <location>
        <position position="1"/>
    </location>
</feature>
<dbReference type="InterPro" id="IPR000994">
    <property type="entry name" value="Pept_M24"/>
</dbReference>
<protein>
    <submittedName>
        <fullName evidence="2">Aminopeptidase P family protein</fullName>
    </submittedName>
</protein>